<keyword evidence="1" id="KW-0808">Transferase</keyword>
<gene>
    <name evidence="6" type="ORF">O4U47_20280</name>
</gene>
<dbReference type="Pfam" id="PF08541">
    <property type="entry name" value="ACP_syn_III_C"/>
    <property type="match status" value="1"/>
</dbReference>
<dbReference type="SUPFAM" id="SSF53901">
    <property type="entry name" value="Thiolase-like"/>
    <property type="match status" value="1"/>
</dbReference>
<reference evidence="6" key="1">
    <citation type="submission" date="2023-01" db="EMBL/GenBank/DDBJ databases">
        <title>Draft genome sequence of Nocardiopsis sp. LSu2-4 isolated from halophytes.</title>
        <authorList>
            <person name="Duangmal K."/>
            <person name="Chantavorakit T."/>
        </authorList>
    </citation>
    <scope>NUCLEOTIDE SEQUENCE</scope>
    <source>
        <strain evidence="6">LSu2-4</strain>
    </source>
</reference>
<comment type="caution">
    <text evidence="6">The sequence shown here is derived from an EMBL/GenBank/DDBJ whole genome shotgun (WGS) entry which is preliminary data.</text>
</comment>
<keyword evidence="3" id="KW-0812">Transmembrane</keyword>
<dbReference type="PANTHER" id="PTHR34069">
    <property type="entry name" value="3-OXOACYL-[ACYL-CARRIER-PROTEIN] SYNTHASE 3"/>
    <property type="match status" value="1"/>
</dbReference>
<dbReference type="InterPro" id="IPR013751">
    <property type="entry name" value="ACP_syn_III_N"/>
</dbReference>
<dbReference type="EMBL" id="JAQFWP010000042">
    <property type="protein sequence ID" value="MDA2806855.1"/>
    <property type="molecule type" value="Genomic_DNA"/>
</dbReference>
<sequence length="328" mass="34779">MPIGILALGSHVPDETVENAQVGEWTGVPGEWFEERTGIRRRRYAPDGEATSDLALRAARDLLGRAQVTEREIGPLVVATATPDRPQPATAAVVQAGLGTEPGAAFDVNAVCSGFVYALESAAGLLAIRPSHGAYALVVGADKFSSVMDRGDRRTVGLFGDGAGAALLGTVPDGYGIRATRLVSHGSLHALVEVPAGGTRRPLTPEARRRGEHCFRMEGRSVREYLLGVLPEVVEETVKDAGLSIGDIDRFIFHQANPRLVEKVAAELGADPERVPMTGPEFGNTGAASIPVTLRYSQRQRPFRRGERILLAAVGGGMTAAGAVLVWY</sequence>
<feature type="domain" description="Beta-ketoacyl-[acyl-carrier-protein] synthase III C-terminal" evidence="4">
    <location>
        <begin position="239"/>
        <end position="327"/>
    </location>
</feature>
<evidence type="ECO:0000256" key="3">
    <source>
        <dbReference type="SAM" id="Phobius"/>
    </source>
</evidence>
<keyword evidence="7" id="KW-1185">Reference proteome</keyword>
<evidence type="ECO:0000259" key="4">
    <source>
        <dbReference type="Pfam" id="PF08541"/>
    </source>
</evidence>
<keyword evidence="2" id="KW-0012">Acyltransferase</keyword>
<feature type="transmembrane region" description="Helical" evidence="3">
    <location>
        <begin position="309"/>
        <end position="327"/>
    </location>
</feature>
<keyword evidence="3" id="KW-0472">Membrane</keyword>
<dbReference type="PANTHER" id="PTHR34069:SF2">
    <property type="entry name" value="BETA-KETOACYL-[ACYL-CARRIER-PROTEIN] SYNTHASE III"/>
    <property type="match status" value="1"/>
</dbReference>
<evidence type="ECO:0000256" key="1">
    <source>
        <dbReference type="ARBA" id="ARBA00022679"/>
    </source>
</evidence>
<evidence type="ECO:0000313" key="6">
    <source>
        <dbReference type="EMBL" id="MDA2806855.1"/>
    </source>
</evidence>
<proteinExistence type="predicted"/>
<feature type="domain" description="Beta-ketoacyl-[acyl-carrier-protein] synthase III N-terminal" evidence="5">
    <location>
        <begin position="106"/>
        <end position="186"/>
    </location>
</feature>
<dbReference type="RefSeq" id="WP_270679490.1">
    <property type="nucleotide sequence ID" value="NZ_JAQFWP010000042.1"/>
</dbReference>
<organism evidence="6 7">
    <name type="scientific">Nocardiopsis suaedae</name>
    <dbReference type="NCBI Taxonomy" id="3018444"/>
    <lineage>
        <taxon>Bacteria</taxon>
        <taxon>Bacillati</taxon>
        <taxon>Actinomycetota</taxon>
        <taxon>Actinomycetes</taxon>
        <taxon>Streptosporangiales</taxon>
        <taxon>Nocardiopsidaceae</taxon>
        <taxon>Nocardiopsis</taxon>
    </lineage>
</organism>
<dbReference type="Pfam" id="PF08545">
    <property type="entry name" value="ACP_syn_III"/>
    <property type="match status" value="1"/>
</dbReference>
<dbReference type="Proteomes" id="UP001165685">
    <property type="component" value="Unassembled WGS sequence"/>
</dbReference>
<evidence type="ECO:0000256" key="2">
    <source>
        <dbReference type="ARBA" id="ARBA00023315"/>
    </source>
</evidence>
<dbReference type="Gene3D" id="3.40.47.10">
    <property type="match status" value="1"/>
</dbReference>
<dbReference type="InterPro" id="IPR016039">
    <property type="entry name" value="Thiolase-like"/>
</dbReference>
<protein>
    <submittedName>
        <fullName evidence="6">Ketoacyl-ACP synthase III</fullName>
    </submittedName>
</protein>
<dbReference type="CDD" id="cd00830">
    <property type="entry name" value="KAS_III"/>
    <property type="match status" value="1"/>
</dbReference>
<evidence type="ECO:0000259" key="5">
    <source>
        <dbReference type="Pfam" id="PF08545"/>
    </source>
</evidence>
<dbReference type="InterPro" id="IPR013747">
    <property type="entry name" value="ACP_syn_III_C"/>
</dbReference>
<dbReference type="NCBIfam" id="NF006829">
    <property type="entry name" value="PRK09352.1"/>
    <property type="match status" value="1"/>
</dbReference>
<name>A0ABT4TR72_9ACTN</name>
<keyword evidence="3" id="KW-1133">Transmembrane helix</keyword>
<accession>A0ABT4TR72</accession>
<evidence type="ECO:0000313" key="7">
    <source>
        <dbReference type="Proteomes" id="UP001165685"/>
    </source>
</evidence>